<protein>
    <submittedName>
        <fullName evidence="1">Uncharacterized protein</fullName>
    </submittedName>
</protein>
<name>A0A0F9U235_9ZZZZ</name>
<evidence type="ECO:0000313" key="1">
    <source>
        <dbReference type="EMBL" id="KKN81352.1"/>
    </source>
</evidence>
<gene>
    <name evidence="1" type="ORF">LCGC14_0319650</name>
</gene>
<reference evidence="1" key="1">
    <citation type="journal article" date="2015" name="Nature">
        <title>Complex archaea that bridge the gap between prokaryotes and eukaryotes.</title>
        <authorList>
            <person name="Spang A."/>
            <person name="Saw J.H."/>
            <person name="Jorgensen S.L."/>
            <person name="Zaremba-Niedzwiedzka K."/>
            <person name="Martijn J."/>
            <person name="Lind A.E."/>
            <person name="van Eijk R."/>
            <person name="Schleper C."/>
            <person name="Guy L."/>
            <person name="Ettema T.J."/>
        </authorList>
    </citation>
    <scope>NUCLEOTIDE SEQUENCE</scope>
</reference>
<comment type="caution">
    <text evidence="1">The sequence shown here is derived from an EMBL/GenBank/DDBJ whole genome shotgun (WGS) entry which is preliminary data.</text>
</comment>
<sequence length="67" mass="7580">MNRPTPPEGRSYYIGPYKGDKMIVEVGSEEKAATVSEAGYGYFHVTADDGTRISRPYHVADKNWRWA</sequence>
<dbReference type="EMBL" id="LAZR01000215">
    <property type="protein sequence ID" value="KKN81352.1"/>
    <property type="molecule type" value="Genomic_DNA"/>
</dbReference>
<proteinExistence type="predicted"/>
<accession>A0A0F9U235</accession>
<organism evidence="1">
    <name type="scientific">marine sediment metagenome</name>
    <dbReference type="NCBI Taxonomy" id="412755"/>
    <lineage>
        <taxon>unclassified sequences</taxon>
        <taxon>metagenomes</taxon>
        <taxon>ecological metagenomes</taxon>
    </lineage>
</organism>
<dbReference type="AlphaFoldDB" id="A0A0F9U235"/>